<evidence type="ECO:0000313" key="6">
    <source>
        <dbReference type="Proteomes" id="UP000636661"/>
    </source>
</evidence>
<evidence type="ECO:0000256" key="3">
    <source>
        <dbReference type="SAM" id="MobiDB-lite"/>
    </source>
</evidence>
<feature type="domain" description="HTH tetR-type" evidence="4">
    <location>
        <begin position="46"/>
        <end position="106"/>
    </location>
</feature>
<dbReference type="Proteomes" id="UP000636661">
    <property type="component" value="Unassembled WGS sequence"/>
</dbReference>
<reference evidence="5" key="2">
    <citation type="submission" date="2020-09" db="EMBL/GenBank/DDBJ databases">
        <authorList>
            <person name="Sun Q."/>
            <person name="Ohkuma M."/>
        </authorList>
    </citation>
    <scope>NUCLEOTIDE SEQUENCE</scope>
    <source>
        <strain evidence="5">JCM 4391</strain>
    </source>
</reference>
<dbReference type="InterPro" id="IPR023772">
    <property type="entry name" value="DNA-bd_HTH_TetR-type_CS"/>
</dbReference>
<dbReference type="InterPro" id="IPR009057">
    <property type="entry name" value="Homeodomain-like_sf"/>
</dbReference>
<gene>
    <name evidence="5" type="ORF">GCM10010274_42750</name>
</gene>
<dbReference type="InterPro" id="IPR050109">
    <property type="entry name" value="HTH-type_TetR-like_transc_reg"/>
</dbReference>
<dbReference type="SUPFAM" id="SSF46689">
    <property type="entry name" value="Homeodomain-like"/>
    <property type="match status" value="1"/>
</dbReference>
<evidence type="ECO:0000256" key="1">
    <source>
        <dbReference type="ARBA" id="ARBA00023125"/>
    </source>
</evidence>
<proteinExistence type="predicted"/>
<dbReference type="GO" id="GO:0003700">
    <property type="term" value="F:DNA-binding transcription factor activity"/>
    <property type="evidence" value="ECO:0007669"/>
    <property type="project" value="TreeGrafter"/>
</dbReference>
<dbReference type="SUPFAM" id="SSF48498">
    <property type="entry name" value="Tetracyclin repressor-like, C-terminal domain"/>
    <property type="match status" value="1"/>
</dbReference>
<dbReference type="AlphaFoldDB" id="A0A918I0B7"/>
<name>A0A918I0B7_9ACTN</name>
<keyword evidence="1 2" id="KW-0238">DNA-binding</keyword>
<dbReference type="InterPro" id="IPR041678">
    <property type="entry name" value="TetR_C_16"/>
</dbReference>
<keyword evidence="6" id="KW-1185">Reference proteome</keyword>
<dbReference type="PROSITE" id="PS50977">
    <property type="entry name" value="HTH_TETR_2"/>
    <property type="match status" value="1"/>
</dbReference>
<dbReference type="InterPro" id="IPR036271">
    <property type="entry name" value="Tet_transcr_reg_TetR-rel_C_sf"/>
</dbReference>
<dbReference type="PANTHER" id="PTHR30055">
    <property type="entry name" value="HTH-TYPE TRANSCRIPTIONAL REGULATOR RUTR"/>
    <property type="match status" value="1"/>
</dbReference>
<dbReference type="Pfam" id="PF17920">
    <property type="entry name" value="TetR_C_16"/>
    <property type="match status" value="1"/>
</dbReference>
<comment type="caution">
    <text evidence="5">The sequence shown here is derived from an EMBL/GenBank/DDBJ whole genome shotgun (WGS) entry which is preliminary data.</text>
</comment>
<dbReference type="EMBL" id="BMTP01000011">
    <property type="protein sequence ID" value="GGU49621.1"/>
    <property type="molecule type" value="Genomic_DNA"/>
</dbReference>
<protein>
    <submittedName>
        <fullName evidence="5">TetR family transcriptional regulator</fullName>
    </submittedName>
</protein>
<sequence>MVARRTDAGAVPSRGEPRARPVPPVAPAPPPAPAPVRDKGGVRDGAPTRERLLDAASALFAERGYERATVRDIAARARVNQALLFRHFGSKRALFGEVVSRDGTEQLRSTAPERLVETVLASMLAPPTADGGDTGSSRSLETLLRSVGAGDEVSAAVTALGDDYARALATLSDADDSGLRADLALAWLVGIGLMRVVVAKQPLAGADADEVGRLVVGALGHLLEGMAPHHGQGPGHG</sequence>
<feature type="compositionally biased region" description="Basic and acidic residues" evidence="3">
    <location>
        <begin position="36"/>
        <end position="46"/>
    </location>
</feature>
<dbReference type="PANTHER" id="PTHR30055:SF235">
    <property type="entry name" value="TRANSCRIPTIONAL REGULATORY PROTEIN"/>
    <property type="match status" value="1"/>
</dbReference>
<organism evidence="5 6">
    <name type="scientific">Streptomyces lavendofoliae</name>
    <dbReference type="NCBI Taxonomy" id="67314"/>
    <lineage>
        <taxon>Bacteria</taxon>
        <taxon>Bacillati</taxon>
        <taxon>Actinomycetota</taxon>
        <taxon>Actinomycetes</taxon>
        <taxon>Kitasatosporales</taxon>
        <taxon>Streptomycetaceae</taxon>
        <taxon>Streptomyces</taxon>
    </lineage>
</organism>
<dbReference type="PROSITE" id="PS01081">
    <property type="entry name" value="HTH_TETR_1"/>
    <property type="match status" value="1"/>
</dbReference>
<dbReference type="Pfam" id="PF00440">
    <property type="entry name" value="TetR_N"/>
    <property type="match status" value="1"/>
</dbReference>
<evidence type="ECO:0000313" key="5">
    <source>
        <dbReference type="EMBL" id="GGU49621.1"/>
    </source>
</evidence>
<dbReference type="Gene3D" id="1.10.10.60">
    <property type="entry name" value="Homeodomain-like"/>
    <property type="match status" value="1"/>
</dbReference>
<dbReference type="Gene3D" id="1.10.357.10">
    <property type="entry name" value="Tetracycline Repressor, domain 2"/>
    <property type="match status" value="1"/>
</dbReference>
<feature type="compositionally biased region" description="Pro residues" evidence="3">
    <location>
        <begin position="20"/>
        <end position="34"/>
    </location>
</feature>
<dbReference type="GO" id="GO:0000976">
    <property type="term" value="F:transcription cis-regulatory region binding"/>
    <property type="evidence" value="ECO:0007669"/>
    <property type="project" value="TreeGrafter"/>
</dbReference>
<dbReference type="PRINTS" id="PR00455">
    <property type="entry name" value="HTHTETR"/>
</dbReference>
<feature type="region of interest" description="Disordered" evidence="3">
    <location>
        <begin position="1"/>
        <end position="46"/>
    </location>
</feature>
<feature type="DNA-binding region" description="H-T-H motif" evidence="2">
    <location>
        <begin position="69"/>
        <end position="88"/>
    </location>
</feature>
<evidence type="ECO:0000259" key="4">
    <source>
        <dbReference type="PROSITE" id="PS50977"/>
    </source>
</evidence>
<evidence type="ECO:0000256" key="2">
    <source>
        <dbReference type="PROSITE-ProRule" id="PRU00335"/>
    </source>
</evidence>
<reference evidence="5" key="1">
    <citation type="journal article" date="2014" name="Int. J. Syst. Evol. Microbiol.">
        <title>Complete genome sequence of Corynebacterium casei LMG S-19264T (=DSM 44701T), isolated from a smear-ripened cheese.</title>
        <authorList>
            <consortium name="US DOE Joint Genome Institute (JGI-PGF)"/>
            <person name="Walter F."/>
            <person name="Albersmeier A."/>
            <person name="Kalinowski J."/>
            <person name="Ruckert C."/>
        </authorList>
    </citation>
    <scope>NUCLEOTIDE SEQUENCE</scope>
    <source>
        <strain evidence="5">JCM 4391</strain>
    </source>
</reference>
<dbReference type="InterPro" id="IPR001647">
    <property type="entry name" value="HTH_TetR"/>
</dbReference>
<accession>A0A918I0B7</accession>